<feature type="transmembrane region" description="Helical" evidence="1">
    <location>
        <begin position="142"/>
        <end position="160"/>
    </location>
</feature>
<keyword evidence="1" id="KW-1133">Transmembrane helix</keyword>
<feature type="transmembrane region" description="Helical" evidence="1">
    <location>
        <begin position="201"/>
        <end position="222"/>
    </location>
</feature>
<comment type="caution">
    <text evidence="2">The sequence shown here is derived from an EMBL/GenBank/DDBJ whole genome shotgun (WGS) entry which is preliminary data.</text>
</comment>
<proteinExistence type="predicted"/>
<feature type="transmembrane region" description="Helical" evidence="1">
    <location>
        <begin position="109"/>
        <end position="130"/>
    </location>
</feature>
<feature type="transmembrane region" description="Helical" evidence="1">
    <location>
        <begin position="20"/>
        <end position="41"/>
    </location>
</feature>
<organism evidence="2 3">
    <name type="scientific">Effrenium voratum</name>
    <dbReference type="NCBI Taxonomy" id="2562239"/>
    <lineage>
        <taxon>Eukaryota</taxon>
        <taxon>Sar</taxon>
        <taxon>Alveolata</taxon>
        <taxon>Dinophyceae</taxon>
        <taxon>Suessiales</taxon>
        <taxon>Symbiodiniaceae</taxon>
        <taxon>Effrenium</taxon>
    </lineage>
</organism>
<dbReference type="Proteomes" id="UP001178507">
    <property type="component" value="Unassembled WGS sequence"/>
</dbReference>
<protein>
    <submittedName>
        <fullName evidence="2">Uncharacterized protein</fullName>
    </submittedName>
</protein>
<gene>
    <name evidence="2" type="ORF">EVOR1521_LOCUS1211</name>
</gene>
<evidence type="ECO:0000313" key="3">
    <source>
        <dbReference type="Proteomes" id="UP001178507"/>
    </source>
</evidence>
<reference evidence="2" key="1">
    <citation type="submission" date="2023-08" db="EMBL/GenBank/DDBJ databases">
        <authorList>
            <person name="Chen Y."/>
            <person name="Shah S."/>
            <person name="Dougan E. K."/>
            <person name="Thang M."/>
            <person name="Chan C."/>
        </authorList>
    </citation>
    <scope>NUCLEOTIDE SEQUENCE</scope>
</reference>
<name>A0AA36HLC2_9DINO</name>
<evidence type="ECO:0000313" key="2">
    <source>
        <dbReference type="EMBL" id="CAJ1370705.1"/>
    </source>
</evidence>
<dbReference type="EMBL" id="CAUJNA010000033">
    <property type="protein sequence ID" value="CAJ1370705.1"/>
    <property type="molecule type" value="Genomic_DNA"/>
</dbReference>
<keyword evidence="1" id="KW-0472">Membrane</keyword>
<feature type="transmembrane region" description="Helical" evidence="1">
    <location>
        <begin position="167"/>
        <end position="189"/>
    </location>
</feature>
<evidence type="ECO:0000256" key="1">
    <source>
        <dbReference type="SAM" id="Phobius"/>
    </source>
</evidence>
<feature type="transmembrane region" description="Helical" evidence="1">
    <location>
        <begin position="48"/>
        <end position="71"/>
    </location>
</feature>
<dbReference type="AlphaFoldDB" id="A0AA36HLC2"/>
<keyword evidence="1" id="KW-0812">Transmembrane</keyword>
<accession>A0AA36HLC2</accession>
<feature type="transmembrane region" description="Helical" evidence="1">
    <location>
        <begin position="77"/>
        <end position="97"/>
    </location>
</feature>
<keyword evidence="3" id="KW-1185">Reference proteome</keyword>
<sequence>MLPETFLRSIDAFSEPFDCHGVALAWAGGIAVIGVLLVFCGHQMIDKALCALAGLVAFGLQAALGTAWLAHTGRDDFSQKIVVLGSCFVWALLAGLLTWRQRRTVQQALAFLLGAAAAGGGMVYLLYVLRTQLAAAGAGAQFAARNAAVALALLVGYAAAISQQAKYLFMLVTNLLGTVMTLVGVDALLSCTNFYSIMSKSFLQDLLVVLLLCSGLAVQFAFRPRPPKKQRQIHAEAGQP</sequence>